<keyword evidence="5 10" id="KW-0547">Nucleotide-binding</keyword>
<evidence type="ECO:0000313" key="11">
    <source>
        <dbReference type="EMBL" id="CAF9925374.1"/>
    </source>
</evidence>
<comment type="subcellular location">
    <subcellularLocation>
        <location evidence="1">Mitochondrion</location>
    </subcellularLocation>
</comment>
<comment type="similarity">
    <text evidence="2 10">Belongs to the class-I aminoacyl-tRNA synthetase family.</text>
</comment>
<evidence type="ECO:0000313" key="12">
    <source>
        <dbReference type="Proteomes" id="UP000664169"/>
    </source>
</evidence>
<accession>A0A8H3IT69</accession>
<evidence type="ECO:0000256" key="7">
    <source>
        <dbReference type="ARBA" id="ARBA00022917"/>
    </source>
</evidence>
<dbReference type="PRINTS" id="PR01039">
    <property type="entry name" value="TRNASYNTHTRP"/>
</dbReference>
<keyword evidence="6 10" id="KW-0067">ATP-binding</keyword>
<dbReference type="AlphaFoldDB" id="A0A8H3IT69"/>
<dbReference type="GO" id="GO:0070183">
    <property type="term" value="P:mitochondrial tryptophanyl-tRNA aminoacylation"/>
    <property type="evidence" value="ECO:0007669"/>
    <property type="project" value="TreeGrafter"/>
</dbReference>
<comment type="caution">
    <text evidence="11">The sequence shown here is derived from an EMBL/GenBank/DDBJ whole genome shotgun (WGS) entry which is preliminary data.</text>
</comment>
<name>A0A8H3IT69_9LECA</name>
<dbReference type="EC" id="6.1.1.2" evidence="3"/>
<dbReference type="OrthoDB" id="15808at2759"/>
<dbReference type="GO" id="GO:0005759">
    <property type="term" value="C:mitochondrial matrix"/>
    <property type="evidence" value="ECO:0007669"/>
    <property type="project" value="TreeGrafter"/>
</dbReference>
<dbReference type="EMBL" id="CAJPDQ010000023">
    <property type="protein sequence ID" value="CAF9925374.1"/>
    <property type="molecule type" value="Genomic_DNA"/>
</dbReference>
<dbReference type="Proteomes" id="UP000664169">
    <property type="component" value="Unassembled WGS sequence"/>
</dbReference>
<dbReference type="Pfam" id="PF00579">
    <property type="entry name" value="tRNA-synt_1b"/>
    <property type="match status" value="1"/>
</dbReference>
<keyword evidence="8 10" id="KW-0030">Aminoacyl-tRNA synthetase</keyword>
<dbReference type="InterPro" id="IPR014729">
    <property type="entry name" value="Rossmann-like_a/b/a_fold"/>
</dbReference>
<dbReference type="Gene3D" id="3.40.50.620">
    <property type="entry name" value="HUPs"/>
    <property type="match status" value="1"/>
</dbReference>
<evidence type="ECO:0000256" key="8">
    <source>
        <dbReference type="ARBA" id="ARBA00023146"/>
    </source>
</evidence>
<evidence type="ECO:0000256" key="3">
    <source>
        <dbReference type="ARBA" id="ARBA00013161"/>
    </source>
</evidence>
<keyword evidence="7 10" id="KW-0648">Protein biosynthesis</keyword>
<dbReference type="InterPro" id="IPR050203">
    <property type="entry name" value="Trp-tRNA_synthetase"/>
</dbReference>
<proteinExistence type="inferred from homology"/>
<reference evidence="11" key="1">
    <citation type="submission" date="2021-03" db="EMBL/GenBank/DDBJ databases">
        <authorList>
            <person name="Tagirdzhanova G."/>
        </authorList>
    </citation>
    <scope>NUCLEOTIDE SEQUENCE</scope>
</reference>
<sequence length="246" mass="26823">MGYLSRMTQWKSKLSSVDTNDVLSSSTATDAITRQKLKLGLFAYPVLQAADILVHGATHVPVGEDQAQHIECARECAGGFNARWGGEVLVRPVAVFGKARRVMSLTQPAIKMSKSAREVGSRILLTDGREVIEKKFRTALTDSVDGVSYDVDARPGVSNLVDILTYVSGEERENVLGDLRGVSLKGLKERVAREVDSCLAPIRERIRELLDGDGRVVDEVAEEGAVRARESAEKTMKVVREAVGLD</sequence>
<keyword evidence="4 10" id="KW-0436">Ligase</keyword>
<organism evidence="11 12">
    <name type="scientific">Gomphillus americanus</name>
    <dbReference type="NCBI Taxonomy" id="1940652"/>
    <lineage>
        <taxon>Eukaryota</taxon>
        <taxon>Fungi</taxon>
        <taxon>Dikarya</taxon>
        <taxon>Ascomycota</taxon>
        <taxon>Pezizomycotina</taxon>
        <taxon>Lecanoromycetes</taxon>
        <taxon>OSLEUM clade</taxon>
        <taxon>Ostropomycetidae</taxon>
        <taxon>Ostropales</taxon>
        <taxon>Graphidaceae</taxon>
        <taxon>Gomphilloideae</taxon>
        <taxon>Gomphillus</taxon>
    </lineage>
</organism>
<evidence type="ECO:0000256" key="2">
    <source>
        <dbReference type="ARBA" id="ARBA00005594"/>
    </source>
</evidence>
<evidence type="ECO:0000256" key="4">
    <source>
        <dbReference type="ARBA" id="ARBA00022598"/>
    </source>
</evidence>
<dbReference type="InterPro" id="IPR002305">
    <property type="entry name" value="aa-tRNA-synth_Ic"/>
</dbReference>
<dbReference type="Gene3D" id="1.10.240.10">
    <property type="entry name" value="Tyrosyl-Transfer RNA Synthetase"/>
    <property type="match status" value="1"/>
</dbReference>
<dbReference type="SUPFAM" id="SSF52374">
    <property type="entry name" value="Nucleotidylyl transferase"/>
    <property type="match status" value="1"/>
</dbReference>
<dbReference type="InterPro" id="IPR002306">
    <property type="entry name" value="Trp-tRNA-ligase"/>
</dbReference>
<keyword evidence="12" id="KW-1185">Reference proteome</keyword>
<evidence type="ECO:0000256" key="10">
    <source>
        <dbReference type="RuleBase" id="RU363036"/>
    </source>
</evidence>
<evidence type="ECO:0000256" key="5">
    <source>
        <dbReference type="ARBA" id="ARBA00022741"/>
    </source>
</evidence>
<gene>
    <name evidence="11" type="ORF">GOMPHAMPRED_003872</name>
</gene>
<evidence type="ECO:0000256" key="1">
    <source>
        <dbReference type="ARBA" id="ARBA00004173"/>
    </source>
</evidence>
<dbReference type="PANTHER" id="PTHR43766:SF1">
    <property type="entry name" value="TRYPTOPHAN--TRNA LIGASE, MITOCHONDRIAL"/>
    <property type="match status" value="1"/>
</dbReference>
<protein>
    <recommendedName>
        <fullName evidence="3">tryptophan--tRNA ligase</fullName>
        <ecNumber evidence="3">6.1.1.2</ecNumber>
    </recommendedName>
    <alternativeName>
        <fullName evidence="9">Tryptophanyl-tRNA synthetase</fullName>
    </alternativeName>
</protein>
<dbReference type="GO" id="GO:0004830">
    <property type="term" value="F:tryptophan-tRNA ligase activity"/>
    <property type="evidence" value="ECO:0007669"/>
    <property type="project" value="UniProtKB-EC"/>
</dbReference>
<evidence type="ECO:0000256" key="6">
    <source>
        <dbReference type="ARBA" id="ARBA00022840"/>
    </source>
</evidence>
<dbReference type="FunFam" id="1.10.240.10:FF:000002">
    <property type="entry name" value="Tryptophan--tRNA ligase"/>
    <property type="match status" value="1"/>
</dbReference>
<evidence type="ECO:0000256" key="9">
    <source>
        <dbReference type="ARBA" id="ARBA00030268"/>
    </source>
</evidence>
<dbReference type="PANTHER" id="PTHR43766">
    <property type="entry name" value="TRYPTOPHAN--TRNA LIGASE, MITOCHONDRIAL"/>
    <property type="match status" value="1"/>
</dbReference>
<dbReference type="GO" id="GO:0005524">
    <property type="term" value="F:ATP binding"/>
    <property type="evidence" value="ECO:0007669"/>
    <property type="project" value="UniProtKB-KW"/>
</dbReference>